<accession>A0A3B1DUJ2</accession>
<feature type="non-terminal residue" evidence="2">
    <location>
        <position position="226"/>
    </location>
</feature>
<name>A0A3B1DUJ2_9ZZZZ</name>
<dbReference type="EMBL" id="UOGJ01000064">
    <property type="protein sequence ID" value="VAX35535.1"/>
    <property type="molecule type" value="Genomic_DNA"/>
</dbReference>
<keyword evidence="1" id="KW-0472">Membrane</keyword>
<keyword evidence="1" id="KW-1133">Transmembrane helix</keyword>
<protein>
    <recommendedName>
        <fullName evidence="3">MacB-like periplasmic core domain-containing protein</fullName>
    </recommendedName>
</protein>
<reference evidence="2" key="1">
    <citation type="submission" date="2018-06" db="EMBL/GenBank/DDBJ databases">
        <authorList>
            <person name="Zhirakovskaya E."/>
        </authorList>
    </citation>
    <scope>NUCLEOTIDE SEQUENCE</scope>
</reference>
<organism evidence="2">
    <name type="scientific">hydrothermal vent metagenome</name>
    <dbReference type="NCBI Taxonomy" id="652676"/>
    <lineage>
        <taxon>unclassified sequences</taxon>
        <taxon>metagenomes</taxon>
        <taxon>ecological metagenomes</taxon>
    </lineage>
</organism>
<evidence type="ECO:0000313" key="2">
    <source>
        <dbReference type="EMBL" id="VAX35535.1"/>
    </source>
</evidence>
<evidence type="ECO:0000256" key="1">
    <source>
        <dbReference type="SAM" id="Phobius"/>
    </source>
</evidence>
<proteinExistence type="predicted"/>
<gene>
    <name evidence="2" type="ORF">MNBD_UNCLBAC01-2146</name>
</gene>
<sequence length="226" mass="25424">MLFLFLKSLRYRWFEYVLATVIITVIVAAITVQRSLSLYSETQVHDLAHSLGKNMLVVPVKTNLSDFYAFEYGFESMPDFYLEKLRDSDAGKHIKFIQSRLYGNLEINNNSFVIVGERNMQRGAVYNPILSGNVFLPEEVSKQLGVKKFDMLNIKGKISNLQLTVDDVISTPPEGLNTGLFTSLDVAQEILDKPGEINAMRLAGCWCSIDVSALAVQVERFLSGTR</sequence>
<evidence type="ECO:0008006" key="3">
    <source>
        <dbReference type="Google" id="ProtNLM"/>
    </source>
</evidence>
<feature type="transmembrane region" description="Helical" evidence="1">
    <location>
        <begin position="13"/>
        <end position="32"/>
    </location>
</feature>
<dbReference type="AlphaFoldDB" id="A0A3B1DUJ2"/>
<keyword evidence="1" id="KW-0812">Transmembrane</keyword>